<accession>A0A4U5UPW7</accession>
<dbReference type="AlphaFoldDB" id="A0A4U5UPW7"/>
<reference evidence="2 3" key="1">
    <citation type="submission" date="2019-01" db="EMBL/GenBank/DDBJ databases">
        <title>Genome Assembly of Collichthys lucidus.</title>
        <authorList>
            <person name="Cai M."/>
            <person name="Xiao S."/>
        </authorList>
    </citation>
    <scope>NUCLEOTIDE SEQUENCE [LARGE SCALE GENOMIC DNA]</scope>
    <source>
        <strain evidence="2">JT15FE1705JMU</strain>
        <tissue evidence="2">Muscle</tissue>
    </source>
</reference>
<dbReference type="Proteomes" id="UP000298787">
    <property type="component" value="Chromosome 10"/>
</dbReference>
<organism evidence="2 3">
    <name type="scientific">Collichthys lucidus</name>
    <name type="common">Big head croaker</name>
    <name type="synonym">Sciaena lucida</name>
    <dbReference type="NCBI Taxonomy" id="240159"/>
    <lineage>
        <taxon>Eukaryota</taxon>
        <taxon>Metazoa</taxon>
        <taxon>Chordata</taxon>
        <taxon>Craniata</taxon>
        <taxon>Vertebrata</taxon>
        <taxon>Euteleostomi</taxon>
        <taxon>Actinopterygii</taxon>
        <taxon>Neopterygii</taxon>
        <taxon>Teleostei</taxon>
        <taxon>Neoteleostei</taxon>
        <taxon>Acanthomorphata</taxon>
        <taxon>Eupercaria</taxon>
        <taxon>Sciaenidae</taxon>
        <taxon>Collichthys</taxon>
    </lineage>
</organism>
<evidence type="ECO:0000256" key="1">
    <source>
        <dbReference type="SAM" id="MobiDB-lite"/>
    </source>
</evidence>
<feature type="region of interest" description="Disordered" evidence="1">
    <location>
        <begin position="18"/>
        <end position="45"/>
    </location>
</feature>
<evidence type="ECO:0000313" key="2">
    <source>
        <dbReference type="EMBL" id="TKS76608.1"/>
    </source>
</evidence>
<proteinExistence type="predicted"/>
<dbReference type="EMBL" id="CM014087">
    <property type="protein sequence ID" value="TKS76608.1"/>
    <property type="molecule type" value="Genomic_DNA"/>
</dbReference>
<keyword evidence="3" id="KW-1185">Reference proteome</keyword>
<name>A0A4U5UPW7_COLLU</name>
<protein>
    <submittedName>
        <fullName evidence="2">Uncharacterized protein</fullName>
    </submittedName>
</protein>
<evidence type="ECO:0000313" key="3">
    <source>
        <dbReference type="Proteomes" id="UP000298787"/>
    </source>
</evidence>
<sequence length="182" mass="19942">MVLHFHCNKWITGGDPTKSYSLSPNKSAEEEEEEKTDTDRGSSSGRSLCLCLICDAGYLESGSIVSNRVMLVKTVLIMLLRTTSVIISLTFNNEGITTSDDLQTQKVFVNVCLKEAVVFASRFVEGEKCDDAGEWNYLANLRRAVAAGHSINSGCDRSNRIFNALVTCNGFADADGRLEDET</sequence>
<gene>
    <name evidence="2" type="ORF">D9C73_010697</name>
</gene>